<feature type="binding site" evidence="9 10">
    <location>
        <position position="329"/>
    </location>
    <ligand>
        <name>S-adenosyl-L-methionine</name>
        <dbReference type="ChEBI" id="CHEBI:59789"/>
    </ligand>
</feature>
<keyword evidence="6 9" id="KW-0479">Metal-binding</keyword>
<dbReference type="CDD" id="cd02440">
    <property type="entry name" value="AdoMet_MTases"/>
    <property type="match status" value="1"/>
</dbReference>
<keyword evidence="7 9" id="KW-0408">Iron</keyword>
<evidence type="ECO:0000256" key="4">
    <source>
        <dbReference type="ARBA" id="ARBA00022679"/>
    </source>
</evidence>
<dbReference type="InterPro" id="IPR002792">
    <property type="entry name" value="TRAM_dom"/>
</dbReference>
<keyword evidence="5 9" id="KW-0949">S-adenosyl-L-methionine</keyword>
<feature type="binding site" evidence="9">
    <location>
        <position position="313"/>
    </location>
    <ligand>
        <name>S-adenosyl-L-methionine</name>
        <dbReference type="ChEBI" id="CHEBI:59789"/>
    </ligand>
</feature>
<dbReference type="InterPro" id="IPR001566">
    <property type="entry name" value="23S_rRNA_MeTrfase_RlmD"/>
</dbReference>
<dbReference type="SUPFAM" id="SSF53335">
    <property type="entry name" value="S-adenosyl-L-methionine-dependent methyltransferases"/>
    <property type="match status" value="1"/>
</dbReference>
<dbReference type="GO" id="GO:0005506">
    <property type="term" value="F:iron ion binding"/>
    <property type="evidence" value="ECO:0007669"/>
    <property type="project" value="UniProtKB-UniRule"/>
</dbReference>
<feature type="binding site" evidence="9">
    <location>
        <position position="92"/>
    </location>
    <ligand>
        <name>[4Fe-4S] cluster</name>
        <dbReference type="ChEBI" id="CHEBI:49883"/>
    </ligand>
</feature>
<dbReference type="KEGG" id="cof:FOZ74_01695"/>
<comment type="similarity">
    <text evidence="9">Belongs to the class I-like SAM-binding methyltransferase superfamily. RNA M5U methyltransferase family. RlmD subfamily.</text>
</comment>
<evidence type="ECO:0000256" key="3">
    <source>
        <dbReference type="ARBA" id="ARBA00022603"/>
    </source>
</evidence>
<comment type="function">
    <text evidence="9">Catalyzes the formation of 5-methyl-uridine at position 1939 (m5U1939) in 23S rRNA.</text>
</comment>
<feature type="binding site" evidence="9 10">
    <location>
        <position position="385"/>
    </location>
    <ligand>
        <name>S-adenosyl-L-methionine</name>
        <dbReference type="ChEBI" id="CHEBI:59789"/>
    </ligand>
</feature>
<dbReference type="SUPFAM" id="SSF50249">
    <property type="entry name" value="Nucleic acid-binding proteins"/>
    <property type="match status" value="1"/>
</dbReference>
<accession>A0A5B8RQB2</accession>
<evidence type="ECO:0000256" key="1">
    <source>
        <dbReference type="ARBA" id="ARBA00022485"/>
    </source>
</evidence>
<dbReference type="RefSeq" id="WP_146911417.1">
    <property type="nucleotide sequence ID" value="NZ_CP042344.1"/>
</dbReference>
<feature type="binding site" evidence="9">
    <location>
        <position position="89"/>
    </location>
    <ligand>
        <name>[4Fe-4S] cluster</name>
        <dbReference type="ChEBI" id="CHEBI:49883"/>
    </ligand>
</feature>
<dbReference type="Gene3D" id="2.40.50.140">
    <property type="entry name" value="Nucleic acid-binding proteins"/>
    <property type="match status" value="1"/>
</dbReference>
<keyword evidence="13" id="KW-1185">Reference proteome</keyword>
<evidence type="ECO:0000256" key="5">
    <source>
        <dbReference type="ARBA" id="ARBA00022691"/>
    </source>
</evidence>
<evidence type="ECO:0000256" key="10">
    <source>
        <dbReference type="PROSITE-ProRule" id="PRU01024"/>
    </source>
</evidence>
<evidence type="ECO:0000256" key="6">
    <source>
        <dbReference type="ARBA" id="ARBA00022723"/>
    </source>
</evidence>
<dbReference type="PROSITE" id="PS51687">
    <property type="entry name" value="SAM_MT_RNA_M5U"/>
    <property type="match status" value="1"/>
</dbReference>
<name>A0A5B8RQB2_9BURK</name>
<keyword evidence="1 9" id="KW-0004">4Fe-4S</keyword>
<dbReference type="Proteomes" id="UP000321199">
    <property type="component" value="Chromosome"/>
</dbReference>
<keyword evidence="3 9" id="KW-0489">Methyltransferase</keyword>
<dbReference type="OrthoDB" id="9804590at2"/>
<dbReference type="AlphaFoldDB" id="A0A5B8RQB2"/>
<dbReference type="InterPro" id="IPR012340">
    <property type="entry name" value="NA-bd_OB-fold"/>
</dbReference>
<evidence type="ECO:0000256" key="8">
    <source>
        <dbReference type="ARBA" id="ARBA00023014"/>
    </source>
</evidence>
<protein>
    <recommendedName>
        <fullName evidence="9">23S rRNA (uracil(1939)-C(5))-methyltransferase RlmD</fullName>
        <ecNumber evidence="9">2.1.1.190</ecNumber>
    </recommendedName>
    <alternativeName>
        <fullName evidence="9">23S rRNA(m5U1939)-methyltransferase</fullName>
    </alternativeName>
</protein>
<evidence type="ECO:0000256" key="7">
    <source>
        <dbReference type="ARBA" id="ARBA00023004"/>
    </source>
</evidence>
<dbReference type="HAMAP" id="MF_01010">
    <property type="entry name" value="23SrRNA_methyltr_RlmD"/>
    <property type="match status" value="1"/>
</dbReference>
<dbReference type="InterPro" id="IPR029063">
    <property type="entry name" value="SAM-dependent_MTases_sf"/>
</dbReference>
<sequence>MSAAKPNLPETPADWLEVTSMDMEAQGVAHRGDGKVVFIDGALPGELVSARTRRSKNQWEQADLTEIHRESSLRTRPPCPHFGLHVGACGGCKMQHLDAAAQVAMKQRVLEDNLWHLGKVRPQTVLPAIHGPAWGYRYRARLAVRHVLKKDTVLVGFHERRSRYIADMQTCKILPPHVDALLLPLRALVASLAARDTCPQIELACGDAFTVLVLRHLEPLSPADQELLRAFGQAHGVQWWLQPKGPDTAHPMDEGAAPLNYRLPEFGITIAFRPTDFTQVNPQINRVLVGRALALLQAGRTDRVIDWFCGLGNFTLPIATRAGSVLGVEGSSALIARARENFASNQAQRLAGQALAATEFEVKNLFEITPSELVAYGSARRWLVDPPREGAFALVKALADIHQARLQAEGAPPLPVAAQDWQPPERIVYVSCNPATLARDAGLLVHQAGYRCKAAGVVNMFAHTAHVESMAVFERAA</sequence>
<feature type="binding site" evidence="9">
    <location>
        <position position="364"/>
    </location>
    <ligand>
        <name>S-adenosyl-L-methionine</name>
        <dbReference type="ChEBI" id="CHEBI:59789"/>
    </ligand>
</feature>
<evidence type="ECO:0000259" key="11">
    <source>
        <dbReference type="PROSITE" id="PS50926"/>
    </source>
</evidence>
<evidence type="ECO:0000313" key="13">
    <source>
        <dbReference type="Proteomes" id="UP000321199"/>
    </source>
</evidence>
<dbReference type="PROSITE" id="PS50926">
    <property type="entry name" value="TRAM"/>
    <property type="match status" value="1"/>
</dbReference>
<feature type="binding site" evidence="9">
    <location>
        <position position="171"/>
    </location>
    <ligand>
        <name>[4Fe-4S] cluster</name>
        <dbReference type="ChEBI" id="CHEBI:49883"/>
    </ligand>
</feature>
<dbReference type="PANTHER" id="PTHR11061">
    <property type="entry name" value="RNA M5U METHYLTRANSFERASE"/>
    <property type="match status" value="1"/>
</dbReference>
<dbReference type="PANTHER" id="PTHR11061:SF49">
    <property type="entry name" value="23S RRNA (URACIL(1939)-C(5))-METHYLTRANSFERASE RLMD"/>
    <property type="match status" value="1"/>
</dbReference>
<feature type="binding site" evidence="9 10">
    <location>
        <position position="308"/>
    </location>
    <ligand>
        <name>S-adenosyl-L-methionine</name>
        <dbReference type="ChEBI" id="CHEBI:59789"/>
    </ligand>
</feature>
<reference evidence="12 13" key="1">
    <citation type="submission" date="2019-07" db="EMBL/GenBank/DDBJ databases">
        <title>Complete genome sequence of Comamonas sp. NLF 7-7 isolated from livestock.</title>
        <authorList>
            <person name="Kim D.H."/>
            <person name="Kim J.G."/>
        </authorList>
    </citation>
    <scope>NUCLEOTIDE SEQUENCE [LARGE SCALE GENOMIC DNA]</scope>
    <source>
        <strain evidence="12 13">NLF 7-7</strain>
    </source>
</reference>
<feature type="binding site" evidence="9 10">
    <location>
        <position position="279"/>
    </location>
    <ligand>
        <name>S-adenosyl-L-methionine</name>
        <dbReference type="ChEBI" id="CHEBI:59789"/>
    </ligand>
</feature>
<feature type="active site" description="Nucleophile" evidence="9 10">
    <location>
        <position position="432"/>
    </location>
</feature>
<dbReference type="GO" id="GO:0070041">
    <property type="term" value="F:rRNA (uridine-C5-)-methyltransferase activity"/>
    <property type="evidence" value="ECO:0007669"/>
    <property type="project" value="UniProtKB-UniRule"/>
</dbReference>
<proteinExistence type="inferred from homology"/>
<organism evidence="12 13">
    <name type="scientific">Comamonas flocculans</name>
    <dbReference type="NCBI Taxonomy" id="2597701"/>
    <lineage>
        <taxon>Bacteria</taxon>
        <taxon>Pseudomonadati</taxon>
        <taxon>Pseudomonadota</taxon>
        <taxon>Betaproteobacteria</taxon>
        <taxon>Burkholderiales</taxon>
        <taxon>Comamonadaceae</taxon>
        <taxon>Comamonas</taxon>
    </lineage>
</organism>
<dbReference type="NCBIfam" id="NF009639">
    <property type="entry name" value="PRK13168.1"/>
    <property type="match status" value="1"/>
</dbReference>
<evidence type="ECO:0000256" key="9">
    <source>
        <dbReference type="HAMAP-Rule" id="MF_01010"/>
    </source>
</evidence>
<dbReference type="GO" id="GO:0070475">
    <property type="term" value="P:rRNA base methylation"/>
    <property type="evidence" value="ECO:0007669"/>
    <property type="project" value="TreeGrafter"/>
</dbReference>
<comment type="catalytic activity">
    <reaction evidence="9">
        <text>uridine(1939) in 23S rRNA + S-adenosyl-L-methionine = 5-methyluridine(1939) in 23S rRNA + S-adenosyl-L-homocysteine + H(+)</text>
        <dbReference type="Rhea" id="RHEA:42908"/>
        <dbReference type="Rhea" id="RHEA-COMP:10278"/>
        <dbReference type="Rhea" id="RHEA-COMP:10279"/>
        <dbReference type="ChEBI" id="CHEBI:15378"/>
        <dbReference type="ChEBI" id="CHEBI:57856"/>
        <dbReference type="ChEBI" id="CHEBI:59789"/>
        <dbReference type="ChEBI" id="CHEBI:65315"/>
        <dbReference type="ChEBI" id="CHEBI:74447"/>
        <dbReference type="EC" id="2.1.1.190"/>
    </reaction>
</comment>
<dbReference type="EMBL" id="CP042344">
    <property type="protein sequence ID" value="QEA11851.1"/>
    <property type="molecule type" value="Genomic_DNA"/>
</dbReference>
<keyword evidence="4 9" id="KW-0808">Transferase</keyword>
<feature type="binding site" evidence="9">
    <location>
        <position position="79"/>
    </location>
    <ligand>
        <name>[4Fe-4S] cluster</name>
        <dbReference type="ChEBI" id="CHEBI:49883"/>
    </ligand>
</feature>
<feature type="domain" description="TRAM" evidence="11">
    <location>
        <begin position="5"/>
        <end position="66"/>
    </location>
</feature>
<keyword evidence="8 9" id="KW-0411">Iron-sulfur</keyword>
<dbReference type="Gene3D" id="2.40.50.1070">
    <property type="match status" value="1"/>
</dbReference>
<dbReference type="Gene3D" id="3.40.50.150">
    <property type="entry name" value="Vaccinia Virus protein VP39"/>
    <property type="match status" value="1"/>
</dbReference>
<keyword evidence="2 9" id="KW-0698">rRNA processing</keyword>
<evidence type="ECO:0000256" key="2">
    <source>
        <dbReference type="ARBA" id="ARBA00022552"/>
    </source>
</evidence>
<dbReference type="GO" id="GO:0051539">
    <property type="term" value="F:4 iron, 4 sulfur cluster binding"/>
    <property type="evidence" value="ECO:0007669"/>
    <property type="project" value="UniProtKB-KW"/>
</dbReference>
<evidence type="ECO:0000313" key="12">
    <source>
        <dbReference type="EMBL" id="QEA11851.1"/>
    </source>
</evidence>
<gene>
    <name evidence="9 12" type="primary">rlmD</name>
    <name evidence="12" type="ORF">FOZ74_01695</name>
</gene>
<dbReference type="EC" id="2.1.1.190" evidence="9"/>
<dbReference type="InterPro" id="IPR010280">
    <property type="entry name" value="U5_MeTrfase_fam"/>
</dbReference>
<dbReference type="GO" id="GO:0003723">
    <property type="term" value="F:RNA binding"/>
    <property type="evidence" value="ECO:0007669"/>
    <property type="project" value="InterPro"/>
</dbReference>
<dbReference type="Pfam" id="PF05958">
    <property type="entry name" value="tRNA_U5-meth_tr"/>
    <property type="match status" value="1"/>
</dbReference>